<accession>Q8TM98</accession>
<dbReference type="HOGENOM" id="CLU_1774423_0_0_2"/>
<sequence length="171" mass="19420">MKQGLLQNSGNRIICRDVIGGNFMDLEELREMTAPCGLDCFNCPFYLANENEELRKQIQAGTFSGGYTLSEEEAACKGCRREKGLIPIRRTHELGPCKVYRCISSKDIESCADCSDFPCDNLHPWADLASVVPHNTKVYNLALIRKMGLEKWAQEKAKSVRETYFKQKFDI</sequence>
<protein>
    <recommendedName>
        <fullName evidence="3">DUF3795 domain-containing protein</fullName>
    </recommendedName>
</protein>
<dbReference type="KEGG" id="mac:MA_2768"/>
<evidence type="ECO:0000313" key="1">
    <source>
        <dbReference type="EMBL" id="AAM06146.1"/>
    </source>
</evidence>
<gene>
    <name evidence="1" type="ordered locus">MA_2768</name>
</gene>
<keyword evidence="2" id="KW-1185">Reference proteome</keyword>
<proteinExistence type="predicted"/>
<dbReference type="AlphaFoldDB" id="Q8TM98"/>
<dbReference type="InParanoid" id="Q8TM98"/>
<dbReference type="EMBL" id="AE010299">
    <property type="protein sequence ID" value="AAM06146.1"/>
    <property type="molecule type" value="Genomic_DNA"/>
</dbReference>
<evidence type="ECO:0000313" key="2">
    <source>
        <dbReference type="Proteomes" id="UP000002487"/>
    </source>
</evidence>
<organism evidence="1 2">
    <name type="scientific">Methanosarcina acetivorans (strain ATCC 35395 / DSM 2834 / JCM 12185 / C2A)</name>
    <dbReference type="NCBI Taxonomy" id="188937"/>
    <lineage>
        <taxon>Archaea</taxon>
        <taxon>Methanobacteriati</taxon>
        <taxon>Methanobacteriota</taxon>
        <taxon>Stenosarchaea group</taxon>
        <taxon>Methanomicrobia</taxon>
        <taxon>Methanosarcinales</taxon>
        <taxon>Methanosarcinaceae</taxon>
        <taxon>Methanosarcina</taxon>
    </lineage>
</organism>
<name>Q8TM98_METAC</name>
<reference evidence="1 2" key="1">
    <citation type="journal article" date="2002" name="Genome Res.">
        <title>The genome of Methanosarcina acetivorans reveals extensive metabolic and physiological diversity.</title>
        <authorList>
            <person name="Galagan J.E."/>
            <person name="Nusbaum C."/>
            <person name="Roy A."/>
            <person name="Endrizzi M.G."/>
            <person name="Macdonald P."/>
            <person name="FitzHugh W."/>
            <person name="Calvo S."/>
            <person name="Engels R."/>
            <person name="Smirnov S."/>
            <person name="Atnoor D."/>
            <person name="Brown A."/>
            <person name="Allen N."/>
            <person name="Naylor J."/>
            <person name="Stange-Thomann N."/>
            <person name="DeArellano K."/>
            <person name="Johnson R."/>
            <person name="Linton L."/>
            <person name="McEwan P."/>
            <person name="McKernan K."/>
            <person name="Talamas J."/>
            <person name="Tirrell A."/>
            <person name="Ye W."/>
            <person name="Zimmer A."/>
            <person name="Barber R.D."/>
            <person name="Cann I."/>
            <person name="Graham D.E."/>
            <person name="Grahame D.A."/>
            <person name="Guss A."/>
            <person name="Hedderich R."/>
            <person name="Ingram-Smith C."/>
            <person name="Kuettner C.H."/>
            <person name="Krzycki J.A."/>
            <person name="Leigh J.A."/>
            <person name="Li W."/>
            <person name="Liu J."/>
            <person name="Mukhopadhyay B."/>
            <person name="Reeve J.N."/>
            <person name="Smith K."/>
            <person name="Springer T.A."/>
            <person name="Umayam L.A."/>
            <person name="White O."/>
            <person name="White R.H."/>
            <person name="de Macario E.C."/>
            <person name="Ferry J.G."/>
            <person name="Jarrell K.F."/>
            <person name="Jing H."/>
            <person name="Macario A.J.L."/>
            <person name="Paulsen I."/>
            <person name="Pritchett M."/>
            <person name="Sowers K.R."/>
            <person name="Swanson R.V."/>
            <person name="Zinder S.H."/>
            <person name="Lander E."/>
            <person name="Metcalf W.W."/>
            <person name="Birren B."/>
        </authorList>
    </citation>
    <scope>NUCLEOTIDE SEQUENCE [LARGE SCALE GENOMIC DNA]</scope>
    <source>
        <strain evidence="2">ATCC 35395 / DSM 2834 / JCM 12185 / C2A</strain>
    </source>
</reference>
<evidence type="ECO:0008006" key="3">
    <source>
        <dbReference type="Google" id="ProtNLM"/>
    </source>
</evidence>
<dbReference type="PhylomeDB" id="Q8TM98"/>
<dbReference type="EnsemblBacteria" id="AAM06146">
    <property type="protein sequence ID" value="AAM06146"/>
    <property type="gene ID" value="MA_2768"/>
</dbReference>
<dbReference type="InterPro" id="IPR024227">
    <property type="entry name" value="DUF3795"/>
</dbReference>
<dbReference type="Pfam" id="PF12675">
    <property type="entry name" value="DUF3795"/>
    <property type="match status" value="1"/>
</dbReference>
<dbReference type="Proteomes" id="UP000002487">
    <property type="component" value="Chromosome"/>
</dbReference>
<dbReference type="STRING" id="188937.MA_2768"/>